<gene>
    <name evidence="2" type="ORF">GCM10022277_06720</name>
</gene>
<comment type="caution">
    <text evidence="2">The sequence shown here is derived from an EMBL/GenBank/DDBJ whole genome shotgun (WGS) entry which is preliminary data.</text>
</comment>
<dbReference type="Pfam" id="PF13511">
    <property type="entry name" value="DUF4124"/>
    <property type="match status" value="1"/>
</dbReference>
<protein>
    <recommendedName>
        <fullName evidence="1">DUF4124 domain-containing protein</fullName>
    </recommendedName>
</protein>
<accession>A0ABP7M6H0</accession>
<sequence length="282" mass="32282">MKVVLIKLCIGLICVVCLSGSKVFKWTDENGQVHFGSAPTPQNIKSAKETKYSTKSNSSQSLEDVIYGIWFGSIGGQTIRFEVLEEGYQWTKGPFGLVSLGDIIPVSGSWKIEKNRLELIDKKSPSLNKSLLVKKVKRYQMSFIDLKSKQKVTFYKMKPSRENLTEQEELLRGNWRRVRGPKNDKTVGYWSIKDGEISSYSQPQNNYMGRMIHLNPNDIETKGNWKIKGENVIISNVAGFKHKTHKTGKIEIWKLDSLDHRNALLINRSSGERVFLKRKRTK</sequence>
<dbReference type="InterPro" id="IPR025392">
    <property type="entry name" value="DUF4124"/>
</dbReference>
<name>A0ABP7M6H0_9GAMM</name>
<evidence type="ECO:0000259" key="1">
    <source>
        <dbReference type="Pfam" id="PF13511"/>
    </source>
</evidence>
<dbReference type="RefSeq" id="WP_344795487.1">
    <property type="nucleotide sequence ID" value="NZ_BAABBN010000004.1"/>
</dbReference>
<keyword evidence="3" id="KW-1185">Reference proteome</keyword>
<feature type="domain" description="DUF4124" evidence="1">
    <location>
        <begin position="14"/>
        <end position="46"/>
    </location>
</feature>
<evidence type="ECO:0000313" key="3">
    <source>
        <dbReference type="Proteomes" id="UP001501565"/>
    </source>
</evidence>
<evidence type="ECO:0000313" key="2">
    <source>
        <dbReference type="EMBL" id="GAA3914894.1"/>
    </source>
</evidence>
<organism evidence="2 3">
    <name type="scientific">Litoribacillus peritrichatus</name>
    <dbReference type="NCBI Taxonomy" id="718191"/>
    <lineage>
        <taxon>Bacteria</taxon>
        <taxon>Pseudomonadati</taxon>
        <taxon>Pseudomonadota</taxon>
        <taxon>Gammaproteobacteria</taxon>
        <taxon>Oceanospirillales</taxon>
        <taxon>Oceanospirillaceae</taxon>
        <taxon>Litoribacillus</taxon>
    </lineage>
</organism>
<dbReference type="Proteomes" id="UP001501565">
    <property type="component" value="Unassembled WGS sequence"/>
</dbReference>
<reference evidence="3" key="1">
    <citation type="journal article" date="2019" name="Int. J. Syst. Evol. Microbiol.">
        <title>The Global Catalogue of Microorganisms (GCM) 10K type strain sequencing project: providing services to taxonomists for standard genome sequencing and annotation.</title>
        <authorList>
            <consortium name="The Broad Institute Genomics Platform"/>
            <consortium name="The Broad Institute Genome Sequencing Center for Infectious Disease"/>
            <person name="Wu L."/>
            <person name="Ma J."/>
        </authorList>
    </citation>
    <scope>NUCLEOTIDE SEQUENCE [LARGE SCALE GENOMIC DNA]</scope>
    <source>
        <strain evidence="3">JCM 17551</strain>
    </source>
</reference>
<proteinExistence type="predicted"/>
<dbReference type="EMBL" id="BAABBN010000004">
    <property type="protein sequence ID" value="GAA3914894.1"/>
    <property type="molecule type" value="Genomic_DNA"/>
</dbReference>